<keyword evidence="2" id="KW-1185">Reference proteome</keyword>
<evidence type="ECO:0000313" key="1">
    <source>
        <dbReference type="EMBL" id="GFS04815.1"/>
    </source>
</evidence>
<reference evidence="1 2" key="1">
    <citation type="journal article" date="2021" name="Elife">
        <title>Chloroplast acquisition without the gene transfer in kleptoplastic sea slugs, Plakobranchus ocellatus.</title>
        <authorList>
            <person name="Maeda T."/>
            <person name="Takahashi S."/>
            <person name="Yoshida T."/>
            <person name="Shimamura S."/>
            <person name="Takaki Y."/>
            <person name="Nagai Y."/>
            <person name="Toyoda A."/>
            <person name="Suzuki Y."/>
            <person name="Arimoto A."/>
            <person name="Ishii H."/>
            <person name="Satoh N."/>
            <person name="Nishiyama T."/>
            <person name="Hasebe M."/>
            <person name="Maruyama T."/>
            <person name="Minagawa J."/>
            <person name="Obokata J."/>
            <person name="Shigenobu S."/>
        </authorList>
    </citation>
    <scope>NUCLEOTIDE SEQUENCE [LARGE SCALE GENOMIC DNA]</scope>
</reference>
<dbReference type="EMBL" id="BMAT01013042">
    <property type="protein sequence ID" value="GFS04815.1"/>
    <property type="molecule type" value="Genomic_DNA"/>
</dbReference>
<evidence type="ECO:0000313" key="2">
    <source>
        <dbReference type="Proteomes" id="UP000762676"/>
    </source>
</evidence>
<accession>A0AAV4I453</accession>
<name>A0AAV4I453_9GAST</name>
<dbReference type="AlphaFoldDB" id="A0AAV4I453"/>
<comment type="caution">
    <text evidence="1">The sequence shown here is derived from an EMBL/GenBank/DDBJ whole genome shotgun (WGS) entry which is preliminary data.</text>
</comment>
<sequence length="111" mass="12149">MDTAHRLEKRVVLKTCVASWSSGGRVISTRTERSEVRVLLSAGLRLVLEKDYLNTFLRCTHALKECPALGSKRSCPHSGVMSFISFSSVSSDGNLVGIDLSGNPRKALRTQ</sequence>
<organism evidence="1 2">
    <name type="scientific">Elysia marginata</name>
    <dbReference type="NCBI Taxonomy" id="1093978"/>
    <lineage>
        <taxon>Eukaryota</taxon>
        <taxon>Metazoa</taxon>
        <taxon>Spiralia</taxon>
        <taxon>Lophotrochozoa</taxon>
        <taxon>Mollusca</taxon>
        <taxon>Gastropoda</taxon>
        <taxon>Heterobranchia</taxon>
        <taxon>Euthyneura</taxon>
        <taxon>Panpulmonata</taxon>
        <taxon>Sacoglossa</taxon>
        <taxon>Placobranchoidea</taxon>
        <taxon>Plakobranchidae</taxon>
        <taxon>Elysia</taxon>
    </lineage>
</organism>
<dbReference type="Proteomes" id="UP000762676">
    <property type="component" value="Unassembled WGS sequence"/>
</dbReference>
<evidence type="ECO:0008006" key="3">
    <source>
        <dbReference type="Google" id="ProtNLM"/>
    </source>
</evidence>
<proteinExistence type="predicted"/>
<protein>
    <recommendedName>
        <fullName evidence="3">Rieske domain-containing protein</fullName>
    </recommendedName>
</protein>
<gene>
    <name evidence="1" type="ORF">ElyMa_006505400</name>
</gene>